<keyword evidence="1" id="KW-0175">Coiled coil</keyword>
<feature type="region of interest" description="Disordered" evidence="2">
    <location>
        <begin position="527"/>
        <end position="633"/>
    </location>
</feature>
<evidence type="ECO:0000256" key="1">
    <source>
        <dbReference type="SAM" id="Coils"/>
    </source>
</evidence>
<keyword evidence="4" id="KW-1185">Reference proteome</keyword>
<dbReference type="EMBL" id="CCAG010014219">
    <property type="status" value="NOT_ANNOTATED_CDS"/>
    <property type="molecule type" value="Genomic_DNA"/>
</dbReference>
<feature type="compositionally biased region" description="Low complexity" evidence="2">
    <location>
        <begin position="593"/>
        <end position="606"/>
    </location>
</feature>
<evidence type="ECO:0000256" key="2">
    <source>
        <dbReference type="SAM" id="MobiDB-lite"/>
    </source>
</evidence>
<evidence type="ECO:0000313" key="4">
    <source>
        <dbReference type="Proteomes" id="UP000092444"/>
    </source>
</evidence>
<sequence length="691" mass="74366">MLFTTEKGVNGGILEKLFVIALRFGILQYARVVSVSPLNDSNHQHQAQPQQSHRTAKSTNIANNIVSNATATASNLTASSISTANNIVNSVGASTKSLIKKSGSTSSTHSSNRKDSFGSRDSLNDILSETGLPSGNVAAQRKSLESKNLDLTNASDAATRLALKKQQQQQQQQQQQHQLNIQQQQETKNGSSSSSSSNGFANNITNSMSNSSSELRKSNENVDDKTKTTPPPVLTKKPTIPNKKSNSVSSVAGNIFSGLKQKVKNVENKLTTAVSHDAADGLSSSKLSPSSSIANSNDNNVVIRRAATIAGEDTEFDHVERSSILTDMRAGRVKAPKRRPPSAAMYSVGESNNNTLYLNGSGSGSEANHSDDQLKSDDNSTSEEQLAKPKPREWERKKAPWMEELKASQVRKKTPSPNVEGQAATSTAAGNGGGTTSSVAERTSKLFGEELKISNSSSNIVTTSATNTNCIVSNSTKMQQSMVMESSNSTSTTNKLSTEAMTKSLSAKLTSETVASTNLVNNSIHSTTTSTVEDVRARPNSLSLRNRSLSPSLASSQRSNNLKSSNATNSGSNTSASPAEISSNAIATQAPKSNNTNSSNVINNHNQHLHPHPPPHHHHHHHHNQLENNIGSKTDNTRLVELELRVEKLETLVYSQQRTIDELVRSLRDETDRVKNLRSELDKYAQCVTQV</sequence>
<feature type="compositionally biased region" description="Polar residues" evidence="2">
    <location>
        <begin position="119"/>
        <end position="133"/>
    </location>
</feature>
<feature type="region of interest" description="Disordered" evidence="2">
    <location>
        <begin position="160"/>
        <end position="249"/>
    </location>
</feature>
<dbReference type="AlphaFoldDB" id="A0A1B0G4W0"/>
<feature type="compositionally biased region" description="Basic residues" evidence="2">
    <location>
        <begin position="607"/>
        <end position="623"/>
    </location>
</feature>
<feature type="compositionally biased region" description="Polar residues" evidence="2">
    <location>
        <begin position="349"/>
        <end position="367"/>
    </location>
</feature>
<dbReference type="PhylomeDB" id="A0A1B0G4W0"/>
<feature type="compositionally biased region" description="Basic and acidic residues" evidence="2">
    <location>
        <begin position="214"/>
        <end position="227"/>
    </location>
</feature>
<accession>A0A1B0G4W0</accession>
<dbReference type="Proteomes" id="UP000092444">
    <property type="component" value="Unassembled WGS sequence"/>
</dbReference>
<dbReference type="STRING" id="37546.A0A1B0G4W0"/>
<feature type="region of interest" description="Disordered" evidence="2">
    <location>
        <begin position="100"/>
        <end position="141"/>
    </location>
</feature>
<proteinExistence type="predicted"/>
<feature type="coiled-coil region" evidence="1">
    <location>
        <begin position="660"/>
        <end position="687"/>
    </location>
</feature>
<feature type="compositionally biased region" description="Basic and acidic residues" evidence="2">
    <location>
        <begin position="368"/>
        <end position="378"/>
    </location>
</feature>
<dbReference type="EMBL" id="CCAG010014218">
    <property type="status" value="NOT_ANNOTATED_CDS"/>
    <property type="molecule type" value="Genomic_DNA"/>
</dbReference>
<feature type="region of interest" description="Disordered" evidence="2">
    <location>
        <begin position="330"/>
        <end position="439"/>
    </location>
</feature>
<feature type="compositionally biased region" description="Low complexity" evidence="2">
    <location>
        <begin position="538"/>
        <end position="577"/>
    </location>
</feature>
<name>A0A1B0G4W0_GLOMM</name>
<protein>
    <submittedName>
        <fullName evidence="3">Uncharacterized protein</fullName>
    </submittedName>
</protein>
<feature type="compositionally biased region" description="Basic and acidic residues" evidence="2">
    <location>
        <begin position="385"/>
        <end position="406"/>
    </location>
</feature>
<dbReference type="EnsemblMetazoa" id="GMOY008356-RA">
    <property type="protein sequence ID" value="GMOY008356-PA"/>
    <property type="gene ID" value="GMOY008356"/>
</dbReference>
<evidence type="ECO:0000313" key="3">
    <source>
        <dbReference type="EnsemblMetazoa" id="GMOY008356-PA"/>
    </source>
</evidence>
<dbReference type="VEuPathDB" id="VectorBase:GMOY008356"/>
<feature type="compositionally biased region" description="Basic residues" evidence="2">
    <location>
        <begin position="331"/>
        <end position="340"/>
    </location>
</feature>
<organism evidence="3 4">
    <name type="scientific">Glossina morsitans morsitans</name>
    <name type="common">Savannah tsetse fly</name>
    <dbReference type="NCBI Taxonomy" id="37546"/>
    <lineage>
        <taxon>Eukaryota</taxon>
        <taxon>Metazoa</taxon>
        <taxon>Ecdysozoa</taxon>
        <taxon>Arthropoda</taxon>
        <taxon>Hexapoda</taxon>
        <taxon>Insecta</taxon>
        <taxon>Pterygota</taxon>
        <taxon>Neoptera</taxon>
        <taxon>Endopterygota</taxon>
        <taxon>Diptera</taxon>
        <taxon>Brachycera</taxon>
        <taxon>Muscomorpha</taxon>
        <taxon>Hippoboscoidea</taxon>
        <taxon>Glossinidae</taxon>
        <taxon>Glossina</taxon>
    </lineage>
</organism>
<reference evidence="3" key="1">
    <citation type="submission" date="2020-05" db="UniProtKB">
        <authorList>
            <consortium name="EnsemblMetazoa"/>
        </authorList>
    </citation>
    <scope>IDENTIFICATION</scope>
    <source>
        <strain evidence="3">Yale</strain>
    </source>
</reference>
<feature type="compositionally biased region" description="Low complexity" evidence="2">
    <location>
        <begin position="166"/>
        <end position="213"/>
    </location>
</feature>
<feature type="compositionally biased region" description="Polar residues" evidence="2">
    <location>
        <begin position="580"/>
        <end position="592"/>
    </location>
</feature>